<dbReference type="GO" id="GO:0005730">
    <property type="term" value="C:nucleolus"/>
    <property type="evidence" value="ECO:0007669"/>
    <property type="project" value="UniProtKB-SubCell"/>
</dbReference>
<organism evidence="12">
    <name type="scientific">Ostreococcus mediterraneus</name>
    <dbReference type="NCBI Taxonomy" id="1486918"/>
    <lineage>
        <taxon>Eukaryota</taxon>
        <taxon>Viridiplantae</taxon>
        <taxon>Chlorophyta</taxon>
        <taxon>Mamiellophyceae</taxon>
        <taxon>Mamiellales</taxon>
        <taxon>Bathycoccaceae</taxon>
        <taxon>Ostreococcus</taxon>
    </lineage>
</organism>
<feature type="coiled-coil region" evidence="8">
    <location>
        <begin position="134"/>
        <end position="175"/>
    </location>
</feature>
<feature type="region of interest" description="Disordered" evidence="9">
    <location>
        <begin position="59"/>
        <end position="108"/>
    </location>
</feature>
<dbReference type="InterPro" id="IPR001005">
    <property type="entry name" value="SANT/Myb"/>
</dbReference>
<keyword evidence="8" id="KW-0175">Coiled coil</keyword>
<dbReference type="PANTHER" id="PTHR46267:SF15">
    <property type="entry name" value="WINGED HELIX-TURN-HELIX TRANSCRIPTION REPRESSOR DNA-BINDING PROTEIN-RELATED"/>
    <property type="match status" value="1"/>
</dbReference>
<dbReference type="PROSITE" id="PS50090">
    <property type="entry name" value="MYB_LIKE"/>
    <property type="match status" value="1"/>
</dbReference>
<evidence type="ECO:0000256" key="4">
    <source>
        <dbReference type="ARBA" id="ARBA00023015"/>
    </source>
</evidence>
<dbReference type="EMBL" id="HBEW01004695">
    <property type="protein sequence ID" value="CAD8582555.1"/>
    <property type="molecule type" value="Transcribed_RNA"/>
</dbReference>
<dbReference type="SUPFAM" id="SSF46689">
    <property type="entry name" value="Homeodomain-like"/>
    <property type="match status" value="1"/>
</dbReference>
<keyword evidence="7" id="KW-0539">Nucleus</keyword>
<keyword evidence="4" id="KW-0805">Transcription regulation</keyword>
<keyword evidence="5" id="KW-0238">DNA-binding</keyword>
<evidence type="ECO:0000256" key="2">
    <source>
        <dbReference type="ARBA" id="ARBA00004604"/>
    </source>
</evidence>
<evidence type="ECO:0008006" key="13">
    <source>
        <dbReference type="Google" id="ProtNLM"/>
    </source>
</evidence>
<dbReference type="GO" id="GO:0005694">
    <property type="term" value="C:chromosome"/>
    <property type="evidence" value="ECO:0007669"/>
    <property type="project" value="UniProtKB-SubCell"/>
</dbReference>
<proteinExistence type="predicted"/>
<accession>A0A7S0KJJ9</accession>
<comment type="subcellular location">
    <subcellularLocation>
        <location evidence="1">Chromosome</location>
    </subcellularLocation>
    <subcellularLocation>
        <location evidence="2">Nucleus</location>
        <location evidence="2">Nucleolus</location>
    </subcellularLocation>
</comment>
<reference evidence="12" key="1">
    <citation type="submission" date="2021-01" db="EMBL/GenBank/DDBJ databases">
        <authorList>
            <person name="Corre E."/>
            <person name="Pelletier E."/>
            <person name="Niang G."/>
            <person name="Scheremetjew M."/>
            <person name="Finn R."/>
            <person name="Kale V."/>
            <person name="Holt S."/>
            <person name="Cochrane G."/>
            <person name="Meng A."/>
            <person name="Brown T."/>
            <person name="Cohen L."/>
        </authorList>
    </citation>
    <scope>NUCLEOTIDE SEQUENCE</scope>
    <source>
        <strain evidence="12">Clade-D-RCC2572</strain>
    </source>
</reference>
<evidence type="ECO:0000256" key="9">
    <source>
        <dbReference type="SAM" id="MobiDB-lite"/>
    </source>
</evidence>
<sequence>MGLPKYKWTVEEEDALRDGVRKYGPGKWRLIQKDPVLNKILHTRSNVDLKDKWRNLYPSGLERSGTPTPREQVVNEEQAPVASTSGKVTQSANSGQRLKKRRVDDSAGVSAVDVESDYQFDPSNLATNEAVGAAQRATREAQEAADALQRAMKQVEQFEREAWEAEKLASELITEAVRQKNAAEAGDVVEILGAAAAEDVDDLDGPESIGLQ</sequence>
<dbReference type="GO" id="GO:0003691">
    <property type="term" value="F:double-stranded telomeric DNA binding"/>
    <property type="evidence" value="ECO:0007669"/>
    <property type="project" value="InterPro"/>
</dbReference>
<keyword evidence="3" id="KW-0158">Chromosome</keyword>
<evidence type="ECO:0000256" key="3">
    <source>
        <dbReference type="ARBA" id="ARBA00022454"/>
    </source>
</evidence>
<evidence type="ECO:0000256" key="5">
    <source>
        <dbReference type="ARBA" id="ARBA00023125"/>
    </source>
</evidence>
<feature type="domain" description="Myb-like" evidence="10">
    <location>
        <begin position="1"/>
        <end position="57"/>
    </location>
</feature>
<dbReference type="InterPro" id="IPR044597">
    <property type="entry name" value="SMH1-6"/>
</dbReference>
<evidence type="ECO:0000256" key="6">
    <source>
        <dbReference type="ARBA" id="ARBA00023163"/>
    </source>
</evidence>
<dbReference type="SMART" id="SM00717">
    <property type="entry name" value="SANT"/>
    <property type="match status" value="1"/>
</dbReference>
<dbReference type="PROSITE" id="PS51294">
    <property type="entry name" value="HTH_MYB"/>
    <property type="match status" value="1"/>
</dbReference>
<dbReference type="AlphaFoldDB" id="A0A7S0KJJ9"/>
<evidence type="ECO:0000259" key="11">
    <source>
        <dbReference type="PROSITE" id="PS51294"/>
    </source>
</evidence>
<evidence type="ECO:0000256" key="8">
    <source>
        <dbReference type="SAM" id="Coils"/>
    </source>
</evidence>
<dbReference type="InterPro" id="IPR017930">
    <property type="entry name" value="Myb_dom"/>
</dbReference>
<evidence type="ECO:0000256" key="1">
    <source>
        <dbReference type="ARBA" id="ARBA00004286"/>
    </source>
</evidence>
<dbReference type="PANTHER" id="PTHR46267">
    <property type="entry name" value="SINGLE MYB HISTONE 4"/>
    <property type="match status" value="1"/>
</dbReference>
<protein>
    <recommendedName>
        <fullName evidence="13">MYB transcription factor</fullName>
    </recommendedName>
</protein>
<evidence type="ECO:0000256" key="7">
    <source>
        <dbReference type="ARBA" id="ARBA00023242"/>
    </source>
</evidence>
<dbReference type="CDD" id="cd11660">
    <property type="entry name" value="SANT_TRF"/>
    <property type="match status" value="1"/>
</dbReference>
<evidence type="ECO:0000259" key="10">
    <source>
        <dbReference type="PROSITE" id="PS50090"/>
    </source>
</evidence>
<dbReference type="InterPro" id="IPR009057">
    <property type="entry name" value="Homeodomain-like_sf"/>
</dbReference>
<keyword evidence="6" id="KW-0804">Transcription</keyword>
<feature type="compositionally biased region" description="Polar residues" evidence="9">
    <location>
        <begin position="81"/>
        <end position="96"/>
    </location>
</feature>
<gene>
    <name evidence="12" type="ORF">OMED0929_LOCUS3919</name>
</gene>
<evidence type="ECO:0000313" key="12">
    <source>
        <dbReference type="EMBL" id="CAD8582555.1"/>
    </source>
</evidence>
<name>A0A7S0KJJ9_9CHLO</name>
<feature type="domain" description="HTH myb-type" evidence="11">
    <location>
        <begin position="1"/>
        <end position="61"/>
    </location>
</feature>
<dbReference type="FunFam" id="1.10.10.60:FF:000168">
    <property type="entry name" value="Telomere repeat-binding factor 1"/>
    <property type="match status" value="1"/>
</dbReference>
<dbReference type="Gene3D" id="1.10.246.220">
    <property type="match status" value="1"/>
</dbReference>
<dbReference type="Pfam" id="PF00249">
    <property type="entry name" value="Myb_DNA-binding"/>
    <property type="match status" value="1"/>
</dbReference>